<accession>A0A0H2ZTB5</accession>
<reference evidence="1 2" key="1">
    <citation type="submission" date="2006-10" db="EMBL/GenBank/DDBJ databases">
        <authorList>
            <person name="Fleischmann R.D."/>
            <person name="Dodson R.J."/>
            <person name="Haft D.H."/>
            <person name="Merkel J.S."/>
            <person name="Nelson W.C."/>
            <person name="Fraser C.M."/>
        </authorList>
    </citation>
    <scope>NUCLEOTIDE SEQUENCE [LARGE SCALE GENOMIC DNA]</scope>
    <source>
        <strain evidence="1 2">104</strain>
    </source>
</reference>
<gene>
    <name evidence="1" type="ordered locus">MAV_3041</name>
</gene>
<dbReference type="AlphaFoldDB" id="A0A0H2ZTB5"/>
<protein>
    <submittedName>
        <fullName evidence="1">Uncharacterized protein</fullName>
    </submittedName>
</protein>
<dbReference type="Proteomes" id="UP000001574">
    <property type="component" value="Chromosome"/>
</dbReference>
<dbReference type="KEGG" id="mav:MAV_3041"/>
<dbReference type="EMBL" id="CP000479">
    <property type="protein sequence ID" value="ABK65689.1"/>
    <property type="molecule type" value="Genomic_DNA"/>
</dbReference>
<name>A0A0H2ZTB5_MYCA1</name>
<dbReference type="HOGENOM" id="CLU_2807772_0_0_11"/>
<proteinExistence type="predicted"/>
<evidence type="ECO:0000313" key="2">
    <source>
        <dbReference type="Proteomes" id="UP000001574"/>
    </source>
</evidence>
<sequence length="67" mass="7430">MSRIGYQIKCCAELVNRVFDYRSQQTIAVAEVMLDDTPTEAGSFDDVPCTSRGEAFLANAPDRLVDE</sequence>
<evidence type="ECO:0000313" key="1">
    <source>
        <dbReference type="EMBL" id="ABK65689.1"/>
    </source>
</evidence>
<organism evidence="1 2">
    <name type="scientific">Mycobacterium avium (strain 104)</name>
    <dbReference type="NCBI Taxonomy" id="243243"/>
    <lineage>
        <taxon>Bacteria</taxon>
        <taxon>Bacillati</taxon>
        <taxon>Actinomycetota</taxon>
        <taxon>Actinomycetes</taxon>
        <taxon>Mycobacteriales</taxon>
        <taxon>Mycobacteriaceae</taxon>
        <taxon>Mycobacterium</taxon>
        <taxon>Mycobacterium avium complex (MAC)</taxon>
    </lineage>
</organism>